<feature type="region of interest" description="Disordered" evidence="12">
    <location>
        <begin position="22"/>
        <end position="60"/>
    </location>
</feature>
<name>A0AAV3ZB48_9GAST</name>
<dbReference type="InterPro" id="IPR046349">
    <property type="entry name" value="C1-like_sf"/>
</dbReference>
<dbReference type="PANTHER" id="PTHR12695:SF2">
    <property type="entry name" value="GENERAL TRANSCRIPTION FACTOR IIH SUBUNIT 2-RELATED"/>
    <property type="match status" value="1"/>
</dbReference>
<dbReference type="Pfam" id="PF04056">
    <property type="entry name" value="Ssl1"/>
    <property type="match status" value="1"/>
</dbReference>
<evidence type="ECO:0000256" key="9">
    <source>
        <dbReference type="ARBA" id="ARBA00023204"/>
    </source>
</evidence>
<gene>
    <name evidence="15" type="ORF">PoB_001828500</name>
</gene>
<evidence type="ECO:0000256" key="10">
    <source>
        <dbReference type="ARBA" id="ARBA00023242"/>
    </source>
</evidence>
<evidence type="ECO:0000256" key="5">
    <source>
        <dbReference type="ARBA" id="ARBA00022771"/>
    </source>
</evidence>
<keyword evidence="7" id="KW-0805">Transcription regulation</keyword>
<dbReference type="AlphaFoldDB" id="A0AAV3ZB48"/>
<evidence type="ECO:0000256" key="8">
    <source>
        <dbReference type="ARBA" id="ARBA00023163"/>
    </source>
</evidence>
<organism evidence="15 16">
    <name type="scientific">Plakobranchus ocellatus</name>
    <dbReference type="NCBI Taxonomy" id="259542"/>
    <lineage>
        <taxon>Eukaryota</taxon>
        <taxon>Metazoa</taxon>
        <taxon>Spiralia</taxon>
        <taxon>Lophotrochozoa</taxon>
        <taxon>Mollusca</taxon>
        <taxon>Gastropoda</taxon>
        <taxon>Heterobranchia</taxon>
        <taxon>Euthyneura</taxon>
        <taxon>Panpulmonata</taxon>
        <taxon>Sacoglossa</taxon>
        <taxon>Placobranchoidea</taxon>
        <taxon>Plakobranchidae</taxon>
        <taxon>Plakobranchus</taxon>
    </lineage>
</organism>
<evidence type="ECO:0000256" key="3">
    <source>
        <dbReference type="ARBA" id="ARBA00022723"/>
    </source>
</evidence>
<comment type="subcellular location">
    <subcellularLocation>
        <location evidence="1">Nucleus</location>
    </subcellularLocation>
</comment>
<dbReference type="PROSITE" id="PS50234">
    <property type="entry name" value="VWFA"/>
    <property type="match status" value="1"/>
</dbReference>
<evidence type="ECO:0000256" key="7">
    <source>
        <dbReference type="ARBA" id="ARBA00023015"/>
    </source>
</evidence>
<feature type="domain" description="VWFA" evidence="14">
    <location>
        <begin position="187"/>
        <end position="328"/>
    </location>
</feature>
<feature type="domain" description="C2H2-type" evidence="13">
    <location>
        <begin position="487"/>
        <end position="510"/>
    </location>
</feature>
<evidence type="ECO:0000256" key="6">
    <source>
        <dbReference type="ARBA" id="ARBA00022833"/>
    </source>
</evidence>
<evidence type="ECO:0000256" key="2">
    <source>
        <dbReference type="ARBA" id="ARBA00006092"/>
    </source>
</evidence>
<evidence type="ECO:0000256" key="1">
    <source>
        <dbReference type="ARBA" id="ARBA00004123"/>
    </source>
</evidence>
<keyword evidence="10" id="KW-0539">Nucleus</keyword>
<accession>A0AAV3ZB48</accession>
<dbReference type="Gene3D" id="3.40.50.410">
    <property type="entry name" value="von Willebrand factor, type A domain"/>
    <property type="match status" value="1"/>
</dbReference>
<keyword evidence="4" id="KW-0227">DNA damage</keyword>
<evidence type="ECO:0000259" key="13">
    <source>
        <dbReference type="PROSITE" id="PS50157"/>
    </source>
</evidence>
<dbReference type="FunFam" id="3.40.50.410:FF:000015">
    <property type="entry name" value="General transcription factor IIH subunit 2"/>
    <property type="match status" value="1"/>
</dbReference>
<dbReference type="PANTHER" id="PTHR12695">
    <property type="entry name" value="GENERAL TRANSCRIPTION FACTOR IIH SUBUNIT 2"/>
    <property type="match status" value="1"/>
</dbReference>
<evidence type="ECO:0000259" key="14">
    <source>
        <dbReference type="PROSITE" id="PS50234"/>
    </source>
</evidence>
<dbReference type="GO" id="GO:0008270">
    <property type="term" value="F:zinc ion binding"/>
    <property type="evidence" value="ECO:0007669"/>
    <property type="project" value="UniProtKB-KW"/>
</dbReference>
<keyword evidence="8" id="KW-0804">Transcription</keyword>
<keyword evidence="16" id="KW-1185">Reference proteome</keyword>
<dbReference type="GO" id="GO:0000439">
    <property type="term" value="C:transcription factor TFIIH core complex"/>
    <property type="evidence" value="ECO:0007669"/>
    <property type="project" value="InterPro"/>
</dbReference>
<dbReference type="GO" id="GO:0006357">
    <property type="term" value="P:regulation of transcription by RNA polymerase II"/>
    <property type="evidence" value="ECO:0007669"/>
    <property type="project" value="TreeGrafter"/>
</dbReference>
<sequence length="530" mass="58844">MFHQVPVAQWIARWTSNPEVAASSQQGDLRLSGPPSGQDAGGGARTRDRRVPADLRADSLATVPPTPPLLWRDVFVCAEHGEKDAGKVTGEGDGKLIRYVYRERLIGSGVAVFFLDTTLFYELLTSMAADEEDKGYRWETEYEKTWEELHEDESGSLQASVDSILHRAKRRQLLERVTNVRLGMMRHLFLVLDVSSAMADQDLKPSRLKASAKLLEYFVEEYFDQNPISQLGLLSSQNKRAEKITELGGNPRRHINALQTLAGRTCQGEFSLQNSLELALSHLRHMPSHASREVLIVMGSLTTCDPGDVRETIRAMSEANIRCSVVGLCAEVRICKNLCQQTGGSYNVILDESHFKDLLGLQVTPPPASANTESSLIKMGFPHHSLASDSEEKEKPSMCMCHLDSQTSQGFSTSGYFCPQCKSKYCELPVECKACNLTLVSAPHLARSYHHLFPPEPYKEMLTSDILSDGPVCCYACQSEILDPHVYVCDKCEQKFCLDCDLFTHETLHSCPGCASFRSLQNVQASASVT</sequence>
<comment type="similarity">
    <text evidence="2">Belongs to the GTF2H2 family.</text>
</comment>
<keyword evidence="6" id="KW-0862">Zinc</keyword>
<protein>
    <submittedName>
        <fullName evidence="15">General transcription factor iih subunit 2</fullName>
    </submittedName>
</protein>
<dbReference type="Pfam" id="PF07975">
    <property type="entry name" value="C1_4"/>
    <property type="match status" value="1"/>
</dbReference>
<dbReference type="SUPFAM" id="SSF57889">
    <property type="entry name" value="Cysteine-rich domain"/>
    <property type="match status" value="1"/>
</dbReference>
<dbReference type="PROSITE" id="PS00028">
    <property type="entry name" value="ZINC_FINGER_C2H2_1"/>
    <property type="match status" value="1"/>
</dbReference>
<reference evidence="15 16" key="1">
    <citation type="journal article" date="2021" name="Elife">
        <title>Chloroplast acquisition without the gene transfer in kleptoplastic sea slugs, Plakobranchus ocellatus.</title>
        <authorList>
            <person name="Maeda T."/>
            <person name="Takahashi S."/>
            <person name="Yoshida T."/>
            <person name="Shimamura S."/>
            <person name="Takaki Y."/>
            <person name="Nagai Y."/>
            <person name="Toyoda A."/>
            <person name="Suzuki Y."/>
            <person name="Arimoto A."/>
            <person name="Ishii H."/>
            <person name="Satoh N."/>
            <person name="Nishiyama T."/>
            <person name="Hasebe M."/>
            <person name="Maruyama T."/>
            <person name="Minagawa J."/>
            <person name="Obokata J."/>
            <person name="Shigenobu S."/>
        </authorList>
    </citation>
    <scope>NUCLEOTIDE SEQUENCE [LARGE SCALE GENOMIC DNA]</scope>
</reference>
<keyword evidence="3" id="KW-0479">Metal-binding</keyword>
<dbReference type="NCBIfam" id="TIGR00622">
    <property type="entry name" value="ssl1"/>
    <property type="match status" value="1"/>
</dbReference>
<comment type="caution">
    <text evidence="15">The sequence shown here is derived from an EMBL/GenBank/DDBJ whole genome shotgun (WGS) entry which is preliminary data.</text>
</comment>
<dbReference type="EMBL" id="BLXT01002163">
    <property type="protein sequence ID" value="GFN91779.1"/>
    <property type="molecule type" value="Genomic_DNA"/>
</dbReference>
<proteinExistence type="inferred from homology"/>
<dbReference type="InterPro" id="IPR012170">
    <property type="entry name" value="TFIIH_SSL1/p44"/>
</dbReference>
<dbReference type="InterPro" id="IPR013083">
    <property type="entry name" value="Znf_RING/FYVE/PHD"/>
</dbReference>
<dbReference type="InterPro" id="IPR036465">
    <property type="entry name" value="vWFA_dom_sf"/>
</dbReference>
<keyword evidence="9" id="KW-0234">DNA repair</keyword>
<dbReference type="Proteomes" id="UP000735302">
    <property type="component" value="Unassembled WGS sequence"/>
</dbReference>
<dbReference type="GO" id="GO:0005675">
    <property type="term" value="C:transcription factor TFIIH holo complex"/>
    <property type="evidence" value="ECO:0007669"/>
    <property type="project" value="TreeGrafter"/>
</dbReference>
<dbReference type="InterPro" id="IPR004595">
    <property type="entry name" value="TFIIH_C1-like_dom"/>
</dbReference>
<dbReference type="GO" id="GO:0006289">
    <property type="term" value="P:nucleotide-excision repair"/>
    <property type="evidence" value="ECO:0007669"/>
    <property type="project" value="InterPro"/>
</dbReference>
<dbReference type="CDD" id="cd01453">
    <property type="entry name" value="vWA_transcription_factor_IIH_type"/>
    <property type="match status" value="1"/>
</dbReference>
<dbReference type="SMART" id="SM00327">
    <property type="entry name" value="VWA"/>
    <property type="match status" value="1"/>
</dbReference>
<dbReference type="InterPro" id="IPR013087">
    <property type="entry name" value="Znf_C2H2_type"/>
</dbReference>
<dbReference type="InterPro" id="IPR007198">
    <property type="entry name" value="Ssl1-like"/>
</dbReference>
<dbReference type="PROSITE" id="PS50157">
    <property type="entry name" value="ZINC_FINGER_C2H2_2"/>
    <property type="match status" value="1"/>
</dbReference>
<evidence type="ECO:0000313" key="15">
    <source>
        <dbReference type="EMBL" id="GFN91779.1"/>
    </source>
</evidence>
<dbReference type="SMART" id="SM01047">
    <property type="entry name" value="C1_4"/>
    <property type="match status" value="1"/>
</dbReference>
<dbReference type="SUPFAM" id="SSF53300">
    <property type="entry name" value="vWA-like"/>
    <property type="match status" value="1"/>
</dbReference>
<dbReference type="Gene3D" id="3.30.40.10">
    <property type="entry name" value="Zinc/RING finger domain, C3HC4 (zinc finger)"/>
    <property type="match status" value="1"/>
</dbReference>
<evidence type="ECO:0000256" key="4">
    <source>
        <dbReference type="ARBA" id="ARBA00022763"/>
    </source>
</evidence>
<keyword evidence="5 11" id="KW-0863">Zinc-finger</keyword>
<evidence type="ECO:0000256" key="11">
    <source>
        <dbReference type="PROSITE-ProRule" id="PRU00042"/>
    </source>
</evidence>
<evidence type="ECO:0000256" key="12">
    <source>
        <dbReference type="SAM" id="MobiDB-lite"/>
    </source>
</evidence>
<feature type="compositionally biased region" description="Basic and acidic residues" evidence="12">
    <location>
        <begin position="45"/>
        <end position="57"/>
    </location>
</feature>
<dbReference type="GO" id="GO:0006351">
    <property type="term" value="P:DNA-templated transcription"/>
    <property type="evidence" value="ECO:0007669"/>
    <property type="project" value="InterPro"/>
</dbReference>
<dbReference type="InterPro" id="IPR002035">
    <property type="entry name" value="VWF_A"/>
</dbReference>
<evidence type="ECO:0000313" key="16">
    <source>
        <dbReference type="Proteomes" id="UP000735302"/>
    </source>
</evidence>